<dbReference type="EMBL" id="BQNB010020455">
    <property type="protein sequence ID" value="GJT96137.1"/>
    <property type="molecule type" value="Genomic_DNA"/>
</dbReference>
<evidence type="ECO:0000259" key="3">
    <source>
        <dbReference type="PROSITE" id="PS50158"/>
    </source>
</evidence>
<dbReference type="InterPro" id="IPR056924">
    <property type="entry name" value="SH3_Tf2-1"/>
</dbReference>
<accession>A0ABQ5I7M3</accession>
<proteinExistence type="predicted"/>
<dbReference type="InterPro" id="IPR005162">
    <property type="entry name" value="Retrotrans_gag_dom"/>
</dbReference>
<evidence type="ECO:0000313" key="4">
    <source>
        <dbReference type="EMBL" id="GJT96137.1"/>
    </source>
</evidence>
<dbReference type="SMART" id="SM00343">
    <property type="entry name" value="ZnF_C2HC"/>
    <property type="match status" value="2"/>
</dbReference>
<dbReference type="GO" id="GO:0003964">
    <property type="term" value="F:RNA-directed DNA polymerase activity"/>
    <property type="evidence" value="ECO:0007669"/>
    <property type="project" value="UniProtKB-KW"/>
</dbReference>
<sequence length="421" mass="48322">MQAARDRQKGNADLKRKSMDFQVGDKVMLKFFPWKGVVHFGKRGKLKPRYVGPFKVLEKVGSVSYKLELPKELSQVHDTFHVSNLKKCHADKQLAVSLDGLHFDGKLQFVEEPVEIMDREVKRLKQSRIQRGMQMSYQACVLNAALTARDANTNGVDSHNSGTGARRNERATRECTYPDFMKCQPLNFKGTKGVVELTQWVEKMEIVFRISNCSVENQIKFSTCTLLGNALTWWNSHVRTVGNDIAYAMTWAELNKKMTDKYCPRTKIKKLEVELWELKVKGTDVMGYNQRFQELALLCGRMFPEESDKIEKYVENKRKKDDNQQQQQNKRQNTSRAYTARTGEKKPYRGSKPLCAKCNYHHDGPCAPKCHKCNRVGHLARDCRSPANTNASNNQRGIEVGQKPTCYECGNQGHYKSDYSE</sequence>
<organism evidence="4 5">
    <name type="scientific">Tanacetum coccineum</name>
    <dbReference type="NCBI Taxonomy" id="301880"/>
    <lineage>
        <taxon>Eukaryota</taxon>
        <taxon>Viridiplantae</taxon>
        <taxon>Streptophyta</taxon>
        <taxon>Embryophyta</taxon>
        <taxon>Tracheophyta</taxon>
        <taxon>Spermatophyta</taxon>
        <taxon>Magnoliopsida</taxon>
        <taxon>eudicotyledons</taxon>
        <taxon>Gunneridae</taxon>
        <taxon>Pentapetalae</taxon>
        <taxon>asterids</taxon>
        <taxon>campanulids</taxon>
        <taxon>Asterales</taxon>
        <taxon>Asteraceae</taxon>
        <taxon>Asteroideae</taxon>
        <taxon>Anthemideae</taxon>
        <taxon>Anthemidinae</taxon>
        <taxon>Tanacetum</taxon>
    </lineage>
</organism>
<keyword evidence="4" id="KW-0548">Nucleotidyltransferase</keyword>
<gene>
    <name evidence="4" type="ORF">Tco_1091655</name>
</gene>
<dbReference type="Pfam" id="PF24626">
    <property type="entry name" value="SH3_Tf2-1"/>
    <property type="match status" value="1"/>
</dbReference>
<evidence type="ECO:0000256" key="2">
    <source>
        <dbReference type="SAM" id="MobiDB-lite"/>
    </source>
</evidence>
<keyword evidence="4" id="KW-0695">RNA-directed DNA polymerase</keyword>
<dbReference type="Pfam" id="PF00098">
    <property type="entry name" value="zf-CCHC"/>
    <property type="match status" value="1"/>
</dbReference>
<evidence type="ECO:0000313" key="5">
    <source>
        <dbReference type="Proteomes" id="UP001151760"/>
    </source>
</evidence>
<keyword evidence="5" id="KW-1185">Reference proteome</keyword>
<name>A0ABQ5I7M3_9ASTR</name>
<feature type="domain" description="CCHC-type" evidence="3">
    <location>
        <begin position="369"/>
        <end position="385"/>
    </location>
</feature>
<keyword evidence="1" id="KW-0863">Zinc-finger</keyword>
<comment type="caution">
    <text evidence="4">The sequence shown here is derived from an EMBL/GenBank/DDBJ whole genome shotgun (WGS) entry which is preliminary data.</text>
</comment>
<feature type="region of interest" description="Disordered" evidence="2">
    <location>
        <begin position="316"/>
        <end position="347"/>
    </location>
</feature>
<dbReference type="Gene3D" id="4.10.60.10">
    <property type="entry name" value="Zinc finger, CCHC-type"/>
    <property type="match status" value="1"/>
</dbReference>
<evidence type="ECO:0000256" key="1">
    <source>
        <dbReference type="PROSITE-ProRule" id="PRU00047"/>
    </source>
</evidence>
<dbReference type="PANTHER" id="PTHR46148:SF59">
    <property type="entry name" value="NUCLEOTIDYLTRANSFERASE, RIBONUCLEASE H"/>
    <property type="match status" value="1"/>
</dbReference>
<keyword evidence="1" id="KW-0862">Zinc</keyword>
<protein>
    <submittedName>
        <fullName evidence="4">Reverse transcriptase domain-containing protein</fullName>
    </submittedName>
</protein>
<dbReference type="PANTHER" id="PTHR46148">
    <property type="entry name" value="CHROMO DOMAIN-CONTAINING PROTEIN"/>
    <property type="match status" value="1"/>
</dbReference>
<dbReference type="InterPro" id="IPR001878">
    <property type="entry name" value="Znf_CCHC"/>
</dbReference>
<keyword evidence="4" id="KW-0808">Transferase</keyword>
<dbReference type="Pfam" id="PF03732">
    <property type="entry name" value="Retrotrans_gag"/>
    <property type="match status" value="1"/>
</dbReference>
<reference evidence="4" key="1">
    <citation type="journal article" date="2022" name="Int. J. Mol. Sci.">
        <title>Draft Genome of Tanacetum Coccineum: Genomic Comparison of Closely Related Tanacetum-Family Plants.</title>
        <authorList>
            <person name="Yamashiro T."/>
            <person name="Shiraishi A."/>
            <person name="Nakayama K."/>
            <person name="Satake H."/>
        </authorList>
    </citation>
    <scope>NUCLEOTIDE SEQUENCE</scope>
</reference>
<dbReference type="Proteomes" id="UP001151760">
    <property type="component" value="Unassembled WGS sequence"/>
</dbReference>
<keyword evidence="1" id="KW-0479">Metal-binding</keyword>
<dbReference type="PROSITE" id="PS50158">
    <property type="entry name" value="ZF_CCHC"/>
    <property type="match status" value="1"/>
</dbReference>
<reference evidence="4" key="2">
    <citation type="submission" date="2022-01" db="EMBL/GenBank/DDBJ databases">
        <authorList>
            <person name="Yamashiro T."/>
            <person name="Shiraishi A."/>
            <person name="Satake H."/>
            <person name="Nakayama K."/>
        </authorList>
    </citation>
    <scope>NUCLEOTIDE SEQUENCE</scope>
</reference>